<name>A0A1X1V0H5_9MYCO</name>
<dbReference type="OrthoDB" id="4749113at2"/>
<sequence length="174" mass="18595">MDRPAIFFFLALFLVFLLVMGGIMIAGRAAEARAASPRTQAALAKKEAQADRNRADISHVDKIDADDDASDLLYEKAPKQFLYTKQQAATALAMSAAHLNELIRAGKIRAVKDGGRVKLTTADLQAYVDSLPSLADTPFAEPTSTPTAESEPAPGTPRAKRKARSVSGEPKLGT</sequence>
<reference evidence="3 4" key="1">
    <citation type="submission" date="2016-01" db="EMBL/GenBank/DDBJ databases">
        <title>The new phylogeny of the genus Mycobacterium.</title>
        <authorList>
            <person name="Tarcisio F."/>
            <person name="Conor M."/>
            <person name="Antonella G."/>
            <person name="Elisabetta G."/>
            <person name="Giulia F.S."/>
            <person name="Sara T."/>
            <person name="Anna F."/>
            <person name="Clotilde B."/>
            <person name="Roberto B."/>
            <person name="Veronica D.S."/>
            <person name="Fabio R."/>
            <person name="Monica P."/>
            <person name="Olivier J."/>
            <person name="Enrico T."/>
            <person name="Nicola S."/>
        </authorList>
    </citation>
    <scope>NUCLEOTIDE SEQUENCE [LARGE SCALE GENOMIC DNA]</scope>
    <source>
        <strain evidence="3 4">DSM 45731</strain>
    </source>
</reference>
<dbReference type="InterPro" id="IPR041657">
    <property type="entry name" value="HTH_17"/>
</dbReference>
<organism evidence="3 4">
    <name type="scientific">Mycobacterium fragae</name>
    <dbReference type="NCBI Taxonomy" id="1260918"/>
    <lineage>
        <taxon>Bacteria</taxon>
        <taxon>Bacillati</taxon>
        <taxon>Actinomycetota</taxon>
        <taxon>Actinomycetes</taxon>
        <taxon>Mycobacteriales</taxon>
        <taxon>Mycobacteriaceae</taxon>
        <taxon>Mycobacterium</taxon>
    </lineage>
</organism>
<proteinExistence type="predicted"/>
<dbReference type="Proteomes" id="UP000194000">
    <property type="component" value="Unassembled WGS sequence"/>
</dbReference>
<dbReference type="NCBIfam" id="TIGR01764">
    <property type="entry name" value="excise"/>
    <property type="match status" value="1"/>
</dbReference>
<evidence type="ECO:0000256" key="1">
    <source>
        <dbReference type="SAM" id="MobiDB-lite"/>
    </source>
</evidence>
<evidence type="ECO:0000313" key="4">
    <source>
        <dbReference type="Proteomes" id="UP000194000"/>
    </source>
</evidence>
<dbReference type="InterPro" id="IPR010093">
    <property type="entry name" value="SinI_DNA-bd"/>
</dbReference>
<accession>A0A1X1V0H5</accession>
<feature type="domain" description="Helix-turn-helix" evidence="2">
    <location>
        <begin position="82"/>
        <end position="129"/>
    </location>
</feature>
<gene>
    <name evidence="3" type="ORF">AWC06_09965</name>
</gene>
<dbReference type="EMBL" id="LQOW01000008">
    <property type="protein sequence ID" value="ORV62572.1"/>
    <property type="molecule type" value="Genomic_DNA"/>
</dbReference>
<evidence type="ECO:0000313" key="3">
    <source>
        <dbReference type="EMBL" id="ORV62572.1"/>
    </source>
</evidence>
<feature type="region of interest" description="Disordered" evidence="1">
    <location>
        <begin position="131"/>
        <end position="174"/>
    </location>
</feature>
<dbReference type="AlphaFoldDB" id="A0A1X1V0H5"/>
<dbReference type="RefSeq" id="WP_085195254.1">
    <property type="nucleotide sequence ID" value="NZ_JACKVI010000005.1"/>
</dbReference>
<dbReference type="GO" id="GO:0003677">
    <property type="term" value="F:DNA binding"/>
    <property type="evidence" value="ECO:0007669"/>
    <property type="project" value="InterPro"/>
</dbReference>
<comment type="caution">
    <text evidence="3">The sequence shown here is derived from an EMBL/GenBank/DDBJ whole genome shotgun (WGS) entry which is preliminary data.</text>
</comment>
<protein>
    <recommendedName>
        <fullName evidence="2">Helix-turn-helix domain-containing protein</fullName>
    </recommendedName>
</protein>
<keyword evidence="4" id="KW-1185">Reference proteome</keyword>
<dbReference type="Pfam" id="PF12728">
    <property type="entry name" value="HTH_17"/>
    <property type="match status" value="1"/>
</dbReference>
<dbReference type="STRING" id="1260918.AWC06_09965"/>
<evidence type="ECO:0000259" key="2">
    <source>
        <dbReference type="Pfam" id="PF12728"/>
    </source>
</evidence>